<comment type="caution">
    <text evidence="2">The sequence shown here is derived from an EMBL/GenBank/DDBJ whole genome shotgun (WGS) entry which is preliminary data.</text>
</comment>
<dbReference type="PROSITE" id="PS50005">
    <property type="entry name" value="TPR"/>
    <property type="match status" value="1"/>
</dbReference>
<dbReference type="InterPro" id="IPR019734">
    <property type="entry name" value="TPR_rpt"/>
</dbReference>
<dbReference type="Proteomes" id="UP001139103">
    <property type="component" value="Unassembled WGS sequence"/>
</dbReference>
<keyword evidence="1" id="KW-0802">TPR repeat</keyword>
<dbReference type="EMBL" id="JAJKFT010000010">
    <property type="protein sequence ID" value="MCC9630549.1"/>
    <property type="molecule type" value="Genomic_DNA"/>
</dbReference>
<protein>
    <recommendedName>
        <fullName evidence="4">Tetratricopeptide repeat protein</fullName>
    </recommendedName>
</protein>
<feature type="repeat" description="TPR" evidence="1">
    <location>
        <begin position="113"/>
        <end position="146"/>
    </location>
</feature>
<evidence type="ECO:0000256" key="1">
    <source>
        <dbReference type="PROSITE-ProRule" id="PRU00339"/>
    </source>
</evidence>
<evidence type="ECO:0000313" key="3">
    <source>
        <dbReference type="Proteomes" id="UP001139103"/>
    </source>
</evidence>
<evidence type="ECO:0000313" key="2">
    <source>
        <dbReference type="EMBL" id="MCC9630549.1"/>
    </source>
</evidence>
<organism evidence="2 3">
    <name type="scientific">Blastopirellula sediminis</name>
    <dbReference type="NCBI Taxonomy" id="2894196"/>
    <lineage>
        <taxon>Bacteria</taxon>
        <taxon>Pseudomonadati</taxon>
        <taxon>Planctomycetota</taxon>
        <taxon>Planctomycetia</taxon>
        <taxon>Pirellulales</taxon>
        <taxon>Pirellulaceae</taxon>
        <taxon>Blastopirellula</taxon>
    </lineage>
</organism>
<evidence type="ECO:0008006" key="4">
    <source>
        <dbReference type="Google" id="ProtNLM"/>
    </source>
</evidence>
<dbReference type="RefSeq" id="WP_230221777.1">
    <property type="nucleotide sequence ID" value="NZ_JAJKFT010000010.1"/>
</dbReference>
<proteinExistence type="predicted"/>
<accession>A0A9X1MPQ1</accession>
<gene>
    <name evidence="2" type="ORF">LOC68_19305</name>
</gene>
<dbReference type="AlphaFoldDB" id="A0A9X1MPQ1"/>
<dbReference type="InterPro" id="IPR011990">
    <property type="entry name" value="TPR-like_helical_dom_sf"/>
</dbReference>
<dbReference type="Gene3D" id="1.25.40.10">
    <property type="entry name" value="Tetratricopeptide repeat domain"/>
    <property type="match status" value="1"/>
</dbReference>
<name>A0A9X1MPQ1_9BACT</name>
<sequence>MKVADLLSEVAVPDDAAPEFRQLLDQELDVFTNWGRAEQLLRDAQQAMPDQLEIGVALYKMYAYADRFTEAADQIGVVLRKAAERIGCDADWRNIAPDAACFAQVSGPARLYLYSLKAAGFVFLRQGEIESALEVLAKLEQLDPTDEVGGSVVREIANSVADLEAAHDIH</sequence>
<keyword evidence="3" id="KW-1185">Reference proteome</keyword>
<reference evidence="2" key="1">
    <citation type="submission" date="2021-11" db="EMBL/GenBank/DDBJ databases">
        <title>Genome sequence.</title>
        <authorList>
            <person name="Sun Q."/>
        </authorList>
    </citation>
    <scope>NUCLEOTIDE SEQUENCE</scope>
    <source>
        <strain evidence="2">JC732</strain>
    </source>
</reference>